<organism evidence="2 3">
    <name type="scientific">Candidatus Accumulibacter adjunctus</name>
    <dbReference type="NCBI Taxonomy" id="1454001"/>
    <lineage>
        <taxon>Bacteria</taxon>
        <taxon>Pseudomonadati</taxon>
        <taxon>Pseudomonadota</taxon>
        <taxon>Betaproteobacteria</taxon>
        <taxon>Candidatus Accumulibacter</taxon>
    </lineage>
</organism>
<dbReference type="AlphaFoldDB" id="A0A011NJ23"/>
<dbReference type="PATRIC" id="fig|1454001.3.peg.3684"/>
<accession>A0A011NJ23</accession>
<name>A0A011NJ23_9PROT</name>
<evidence type="ECO:0000313" key="2">
    <source>
        <dbReference type="EMBL" id="EXI64562.1"/>
    </source>
</evidence>
<dbReference type="STRING" id="1454001.AW08_03646"/>
<dbReference type="Proteomes" id="UP000020218">
    <property type="component" value="Unassembled WGS sequence"/>
</dbReference>
<dbReference type="AntiFam" id="ANF00091">
    <property type="entry name" value="Shadow ORF (opposite smc)"/>
</dbReference>
<evidence type="ECO:0000313" key="3">
    <source>
        <dbReference type="Proteomes" id="UP000020218"/>
    </source>
</evidence>
<evidence type="ECO:0000256" key="1">
    <source>
        <dbReference type="SAM" id="MobiDB-lite"/>
    </source>
</evidence>
<dbReference type="EMBL" id="JFAX01000033">
    <property type="protein sequence ID" value="EXI64562.1"/>
    <property type="molecule type" value="Genomic_DNA"/>
</dbReference>
<protein>
    <submittedName>
        <fullName evidence="2">Uncharacterized protein</fullName>
    </submittedName>
</protein>
<feature type="region of interest" description="Disordered" evidence="1">
    <location>
        <begin position="862"/>
        <end position="908"/>
    </location>
</feature>
<reference evidence="2" key="1">
    <citation type="submission" date="2014-02" db="EMBL/GenBank/DDBJ databases">
        <title>Expanding our view of genomic diversity in Candidatus Accumulibacter clades.</title>
        <authorList>
            <person name="Skennerton C.T."/>
            <person name="Barr J.J."/>
            <person name="Slater F.R."/>
            <person name="Bond P.L."/>
            <person name="Tyson G.W."/>
        </authorList>
    </citation>
    <scope>NUCLEOTIDE SEQUENCE [LARGE SCALE GENOMIC DNA]</scope>
</reference>
<gene>
    <name evidence="2" type="ORF">AW08_03646</name>
</gene>
<dbReference type="AntiFam" id="ANF00168">
    <property type="entry name" value="Shadow ORF (opposite smc)"/>
</dbReference>
<proteinExistence type="predicted"/>
<comment type="caution">
    <text evidence="2">The sequence shown here is derived from an EMBL/GenBank/DDBJ whole genome shotgun (WGS) entry which is preliminary data.</text>
</comment>
<keyword evidence="3" id="KW-1185">Reference proteome</keyword>
<feature type="compositionally biased region" description="Basic and acidic residues" evidence="1">
    <location>
        <begin position="867"/>
        <end position="879"/>
    </location>
</feature>
<sequence length="908" mass="100166">MLARHTMLERRLQPRLEILGLQGAGGLCAARQLVADALELLRRQFAAGGDLLQPALRFALRELGLAPLALGAVDPLTLLAQRTLGQFELMPGKRHRLAPFLDPLALRLDRVLGEQQALALVLFLDGHLAQAVVDLRLPLAQALLRLRQLQRLDLDRVRPVLQQAELVAGIVQRLLRFGKRLLDGRQRGLRAPDVPLVLGDDARQLLDFALPLEQPMGHAVSCEQGHALPADDVAAGRHATRTRRQPGTGGQRARQIGCRQHLAKPVAEDRRQRRVGAADAGQQLVGGHLCRWRRRRQRQHEGLPAARPIPAPRRVGALGRQRREPLAQHRLDRVLPAGLDLQRPPQRLAMLQTVPAQPFIQLAIRLQALLQLLQRAAAGIRLGTLLLRLLHFAKHLPPLLLEARLLLLSLLHDGLCLADAQTQGGQLFLLVGNRRGVGQRHRLPLQRQALAPAGDDLQRALRMPAVGLLDAQVLLHLRQRRALAVELVERSCLPALGQRQAFMARSEALPPLLDTFVGDDQKLLPAFAFARQLRRLSLPVRPVIGELGETRLVLAPRFTPVTDLGLQTRHLGVGGKQPGLRRMDAIAGAEVRLARLLEARLEFAQRAVLRLEIEHRPRHLARQPLTFELRLVAPQQPQQLLPARQLVVVLAILAGDTGLRFEPLHLVAQFDTDVLDARQVFARVGEPVLGLLAPFLVARDARRFFQEHPQLVGFRLDDARDRSLADDRVGARAEAGAEEQVGDVLAPHVQVVDVVLGLAATRQQALDRKFGILRPLAGEAPERIVEDQLDGSARHRLARARAVEDHVLHRFATQLGGLRLAEHPAHRIDHVRLAAAVRSDDADQLPGQRQRRRIDEGLEAGKFQSGETHELARGDDGHAKRGGQGLAVALESAGTPPLQQAQPIGETP</sequence>